<sequence>MASKETAATGRWPKIRKFLNDIHLYLGLASGLVVFVVCLSGTIYVFNTEIREMATPELYSVVQPVPGQNPLPLEELLPKVQQATGGKVLSVKIPADPQRAYLLMVKEKEEKGEKEGRSEKAGKEERGQNLQTDKKEQQAFLNEKPETGKNQKAKGAEAEKAGPGGKAPEGRRPSGKSYMVNPYTAEVLGDARAETSASKFMQTMFSLHRWLLLDKIEEPIFGEMPNRTLGSIITGVCTILFTLGVITGIFIWFPQRLKSWKQGLSIKWSGSWKRTNHDLHNTLGFYSCILLFIMGVTGPFFSFEWYRNGLRKSLGTYVAADAPKPEAPVSQLPMNASENQPVSWYSFLQTIDQTLPYEGDVTLSLPADSAAAMMVRKNKTGFFAPAAADQLYLDQYTGKVLLVERFKDKPFNERVSASIKSLHLGDVYGMFSKILYFLACLIATSLPVTGTLIWINKMKKKPGKKSKSKQPAQVYS</sequence>
<dbReference type="EMBL" id="SMJU01000003">
    <property type="protein sequence ID" value="TDB67519.1"/>
    <property type="molecule type" value="Genomic_DNA"/>
</dbReference>
<comment type="caution">
    <text evidence="3">The sequence shown here is derived from an EMBL/GenBank/DDBJ whole genome shotgun (WGS) entry which is preliminary data.</text>
</comment>
<keyword evidence="2" id="KW-1133">Transmembrane helix</keyword>
<keyword evidence="2" id="KW-0472">Membrane</keyword>
<keyword evidence="4" id="KW-1185">Reference proteome</keyword>
<keyword evidence="2" id="KW-0812">Transmembrane</keyword>
<evidence type="ECO:0000313" key="3">
    <source>
        <dbReference type="EMBL" id="TDB67519.1"/>
    </source>
</evidence>
<dbReference type="Pfam" id="PF03929">
    <property type="entry name" value="PepSY_TM"/>
    <property type="match status" value="1"/>
</dbReference>
<dbReference type="AlphaFoldDB" id="A0A4R4KLB7"/>
<dbReference type="InterPro" id="IPR005625">
    <property type="entry name" value="PepSY-ass_TM"/>
</dbReference>
<organism evidence="3 4">
    <name type="scientific">Arundinibacter roseus</name>
    <dbReference type="NCBI Taxonomy" id="2070510"/>
    <lineage>
        <taxon>Bacteria</taxon>
        <taxon>Pseudomonadati</taxon>
        <taxon>Bacteroidota</taxon>
        <taxon>Cytophagia</taxon>
        <taxon>Cytophagales</taxon>
        <taxon>Spirosomataceae</taxon>
        <taxon>Arundinibacter</taxon>
    </lineage>
</organism>
<feature type="transmembrane region" description="Helical" evidence="2">
    <location>
        <begin position="24"/>
        <end position="46"/>
    </location>
</feature>
<gene>
    <name evidence="3" type="ORF">EZE20_06125</name>
</gene>
<evidence type="ECO:0000256" key="1">
    <source>
        <dbReference type="SAM" id="MobiDB-lite"/>
    </source>
</evidence>
<feature type="transmembrane region" description="Helical" evidence="2">
    <location>
        <begin position="434"/>
        <end position="455"/>
    </location>
</feature>
<dbReference type="OrthoDB" id="111691at2"/>
<evidence type="ECO:0000313" key="4">
    <source>
        <dbReference type="Proteomes" id="UP000295706"/>
    </source>
</evidence>
<proteinExistence type="predicted"/>
<feature type="region of interest" description="Disordered" evidence="1">
    <location>
        <begin position="107"/>
        <end position="178"/>
    </location>
</feature>
<evidence type="ECO:0000256" key="2">
    <source>
        <dbReference type="SAM" id="Phobius"/>
    </source>
</evidence>
<feature type="transmembrane region" description="Helical" evidence="2">
    <location>
        <begin position="283"/>
        <end position="303"/>
    </location>
</feature>
<feature type="transmembrane region" description="Helical" evidence="2">
    <location>
        <begin position="229"/>
        <end position="253"/>
    </location>
</feature>
<dbReference type="PANTHER" id="PTHR34219:SF3">
    <property type="entry name" value="BLL7967 PROTEIN"/>
    <property type="match status" value="1"/>
</dbReference>
<reference evidence="3 4" key="1">
    <citation type="submission" date="2019-02" db="EMBL/GenBank/DDBJ databases">
        <title>Arundinibacter roseus gen. nov., sp. nov., a new member of the family Cytophagaceae.</title>
        <authorList>
            <person name="Szuroczki S."/>
            <person name="Khayer B."/>
            <person name="Sproer C."/>
            <person name="Toumi M."/>
            <person name="Szabo A."/>
            <person name="Felfoldi T."/>
            <person name="Schumann P."/>
            <person name="Toth E."/>
        </authorList>
    </citation>
    <scope>NUCLEOTIDE SEQUENCE [LARGE SCALE GENOMIC DNA]</scope>
    <source>
        <strain evidence="3 4">DMA-k-7a</strain>
    </source>
</reference>
<dbReference type="PANTHER" id="PTHR34219">
    <property type="entry name" value="IRON-REGULATED INNER MEMBRANE PROTEIN-RELATED"/>
    <property type="match status" value="1"/>
</dbReference>
<dbReference type="Proteomes" id="UP000295706">
    <property type="component" value="Unassembled WGS sequence"/>
</dbReference>
<feature type="compositionally biased region" description="Basic and acidic residues" evidence="1">
    <location>
        <begin position="107"/>
        <end position="160"/>
    </location>
</feature>
<accession>A0A4R4KLB7</accession>
<name>A0A4R4KLB7_9BACT</name>
<dbReference type="RefSeq" id="WP_132115581.1">
    <property type="nucleotide sequence ID" value="NZ_SMJU01000003.1"/>
</dbReference>
<protein>
    <submittedName>
        <fullName evidence="3">PepSY domain-containing protein</fullName>
    </submittedName>
</protein>